<dbReference type="EMBL" id="BPLQ01005772">
    <property type="protein sequence ID" value="GIY17073.1"/>
    <property type="molecule type" value="Genomic_DNA"/>
</dbReference>
<comment type="caution">
    <text evidence="1">The sequence shown here is derived from an EMBL/GenBank/DDBJ whole genome shotgun (WGS) entry which is preliminary data.</text>
</comment>
<accession>A0AAV4RAG7</accession>
<organism evidence="1 2">
    <name type="scientific">Caerostris darwini</name>
    <dbReference type="NCBI Taxonomy" id="1538125"/>
    <lineage>
        <taxon>Eukaryota</taxon>
        <taxon>Metazoa</taxon>
        <taxon>Ecdysozoa</taxon>
        <taxon>Arthropoda</taxon>
        <taxon>Chelicerata</taxon>
        <taxon>Arachnida</taxon>
        <taxon>Araneae</taxon>
        <taxon>Araneomorphae</taxon>
        <taxon>Entelegynae</taxon>
        <taxon>Araneoidea</taxon>
        <taxon>Araneidae</taxon>
        <taxon>Caerostris</taxon>
    </lineage>
</organism>
<name>A0AAV4RAG7_9ARAC</name>
<gene>
    <name evidence="1" type="ORF">CDAR_251261</name>
</gene>
<evidence type="ECO:0000313" key="2">
    <source>
        <dbReference type="Proteomes" id="UP001054837"/>
    </source>
</evidence>
<protein>
    <submittedName>
        <fullName evidence="1">Uncharacterized protein</fullName>
    </submittedName>
</protein>
<evidence type="ECO:0000313" key="1">
    <source>
        <dbReference type="EMBL" id="GIY17073.1"/>
    </source>
</evidence>
<reference evidence="1 2" key="1">
    <citation type="submission" date="2021-06" db="EMBL/GenBank/DDBJ databases">
        <title>Caerostris darwini draft genome.</title>
        <authorList>
            <person name="Kono N."/>
            <person name="Arakawa K."/>
        </authorList>
    </citation>
    <scope>NUCLEOTIDE SEQUENCE [LARGE SCALE GENOMIC DNA]</scope>
</reference>
<sequence>MLNSKKPPSARSLTRSLLSDHFYLLTHSLRQFRSNMCEIGPISPMTFTTEPPWMIHGRGSPFKETRLPINSLEGRESPRVTCPSSCETLSLCNENFLFRTREARVGGSAYELEMPSALGFG</sequence>
<proteinExistence type="predicted"/>
<dbReference type="Proteomes" id="UP001054837">
    <property type="component" value="Unassembled WGS sequence"/>
</dbReference>
<dbReference type="AlphaFoldDB" id="A0AAV4RAG7"/>
<keyword evidence="2" id="KW-1185">Reference proteome</keyword>